<proteinExistence type="inferred from homology"/>
<comment type="similarity">
    <text evidence="1">Belongs to the LysR transcriptional regulatory family.</text>
</comment>
<dbReference type="Proteomes" id="UP000324324">
    <property type="component" value="Unassembled WGS sequence"/>
</dbReference>
<dbReference type="PROSITE" id="PS50931">
    <property type="entry name" value="HTH_LYSR"/>
    <property type="match status" value="1"/>
</dbReference>
<feature type="domain" description="HTH lysR-type" evidence="5">
    <location>
        <begin position="8"/>
        <end position="65"/>
    </location>
</feature>
<keyword evidence="3" id="KW-0238">DNA-binding</keyword>
<dbReference type="InterPro" id="IPR000847">
    <property type="entry name" value="LysR_HTH_N"/>
</dbReference>
<dbReference type="Pfam" id="PF00126">
    <property type="entry name" value="HTH_1"/>
    <property type="match status" value="1"/>
</dbReference>
<dbReference type="GO" id="GO:0003700">
    <property type="term" value="F:DNA-binding transcription factor activity"/>
    <property type="evidence" value="ECO:0007669"/>
    <property type="project" value="InterPro"/>
</dbReference>
<dbReference type="PRINTS" id="PR00039">
    <property type="entry name" value="HTHLYSR"/>
</dbReference>
<reference evidence="6 7" key="1">
    <citation type="submission" date="2019-09" db="EMBL/GenBank/DDBJ databases">
        <title>Isolation of a novel species in the genus Cupriavidus from patients with sepsis using whole genome sequencing.</title>
        <authorList>
            <person name="Kweon O.J."/>
            <person name="Lee M.-K."/>
        </authorList>
    </citation>
    <scope>NUCLEOTIDE SEQUENCE [LARGE SCALE GENOMIC DNA]</scope>
    <source>
        <strain evidence="6 7">MKL-01</strain>
    </source>
</reference>
<name>A0A5M8B3E7_9BURK</name>
<dbReference type="SUPFAM" id="SSF53850">
    <property type="entry name" value="Periplasmic binding protein-like II"/>
    <property type="match status" value="1"/>
</dbReference>
<sequence>MQTLVSLPSLDLLKGFVAVGRRMSITLAAEDLCLTQSAVSRQISALEAQLGVQLLVRRHRAIALTGAGERLFRSANAAVQQIQDVVGELRVQAAQRPVTLTASVGVTGLWLLRRLGRLQQAHPELELRLSASNRVADLRAEQIDLAIRYCAADHAPPGAIALFGETIVPVAHPALGVAAIDSVRALQGLNLLELDDDTNPRLRWRHWLEERGWQGAKPRAMTQFNQYDQVIHAALAGQGVALGRLELIRDLLDDRQLGVVAAPPPAAGDSFGYWLIQADERPRPDVLKVVAWIRAEAAGHRIGG</sequence>
<dbReference type="InterPro" id="IPR036388">
    <property type="entry name" value="WH-like_DNA-bd_sf"/>
</dbReference>
<accession>A0A5M8B3E7</accession>
<dbReference type="GO" id="GO:0006351">
    <property type="term" value="P:DNA-templated transcription"/>
    <property type="evidence" value="ECO:0007669"/>
    <property type="project" value="TreeGrafter"/>
</dbReference>
<dbReference type="InterPro" id="IPR005119">
    <property type="entry name" value="LysR_subst-bd"/>
</dbReference>
<evidence type="ECO:0000256" key="4">
    <source>
        <dbReference type="ARBA" id="ARBA00023163"/>
    </source>
</evidence>
<dbReference type="GO" id="GO:0043565">
    <property type="term" value="F:sequence-specific DNA binding"/>
    <property type="evidence" value="ECO:0007669"/>
    <property type="project" value="TreeGrafter"/>
</dbReference>
<evidence type="ECO:0000256" key="2">
    <source>
        <dbReference type="ARBA" id="ARBA00023015"/>
    </source>
</evidence>
<dbReference type="PANTHER" id="PTHR30537:SF26">
    <property type="entry name" value="GLYCINE CLEAVAGE SYSTEM TRANSCRIPTIONAL ACTIVATOR"/>
    <property type="match status" value="1"/>
</dbReference>
<evidence type="ECO:0000313" key="6">
    <source>
        <dbReference type="EMBL" id="KAA6129592.1"/>
    </source>
</evidence>
<keyword evidence="7" id="KW-1185">Reference proteome</keyword>
<dbReference type="Gene3D" id="1.10.10.10">
    <property type="entry name" value="Winged helix-like DNA-binding domain superfamily/Winged helix DNA-binding domain"/>
    <property type="match status" value="1"/>
</dbReference>
<evidence type="ECO:0000256" key="3">
    <source>
        <dbReference type="ARBA" id="ARBA00023125"/>
    </source>
</evidence>
<evidence type="ECO:0000256" key="1">
    <source>
        <dbReference type="ARBA" id="ARBA00009437"/>
    </source>
</evidence>
<comment type="caution">
    <text evidence="6">The sequence shown here is derived from an EMBL/GenBank/DDBJ whole genome shotgun (WGS) entry which is preliminary data.</text>
</comment>
<organism evidence="6 7">
    <name type="scientific">Cupriavidus cauae</name>
    <dbReference type="NCBI Taxonomy" id="2608999"/>
    <lineage>
        <taxon>Bacteria</taxon>
        <taxon>Pseudomonadati</taxon>
        <taxon>Pseudomonadota</taxon>
        <taxon>Betaproteobacteria</taxon>
        <taxon>Burkholderiales</taxon>
        <taxon>Burkholderiaceae</taxon>
        <taxon>Cupriavidus</taxon>
    </lineage>
</organism>
<dbReference type="RefSeq" id="WP_150082359.1">
    <property type="nucleotide sequence ID" value="NZ_VWRN01000017.1"/>
</dbReference>
<gene>
    <name evidence="6" type="ORF">F1599_04720</name>
</gene>
<keyword evidence="4" id="KW-0804">Transcription</keyword>
<dbReference type="FunFam" id="1.10.10.10:FF:000001">
    <property type="entry name" value="LysR family transcriptional regulator"/>
    <property type="match status" value="1"/>
</dbReference>
<dbReference type="Gene3D" id="3.40.190.10">
    <property type="entry name" value="Periplasmic binding protein-like II"/>
    <property type="match status" value="2"/>
</dbReference>
<keyword evidence="2" id="KW-0805">Transcription regulation</keyword>
<protein>
    <submittedName>
        <fullName evidence="6">LysR family transcriptional regulator</fullName>
    </submittedName>
</protein>
<dbReference type="AlphaFoldDB" id="A0A5M8B3E7"/>
<dbReference type="InterPro" id="IPR036390">
    <property type="entry name" value="WH_DNA-bd_sf"/>
</dbReference>
<dbReference type="SUPFAM" id="SSF46785">
    <property type="entry name" value="Winged helix' DNA-binding domain"/>
    <property type="match status" value="1"/>
</dbReference>
<dbReference type="Pfam" id="PF03466">
    <property type="entry name" value="LysR_substrate"/>
    <property type="match status" value="1"/>
</dbReference>
<evidence type="ECO:0000259" key="5">
    <source>
        <dbReference type="PROSITE" id="PS50931"/>
    </source>
</evidence>
<dbReference type="InterPro" id="IPR058163">
    <property type="entry name" value="LysR-type_TF_proteobact-type"/>
</dbReference>
<dbReference type="PANTHER" id="PTHR30537">
    <property type="entry name" value="HTH-TYPE TRANSCRIPTIONAL REGULATOR"/>
    <property type="match status" value="1"/>
</dbReference>
<dbReference type="EMBL" id="VWRN01000017">
    <property type="protein sequence ID" value="KAA6129592.1"/>
    <property type="molecule type" value="Genomic_DNA"/>
</dbReference>
<evidence type="ECO:0000313" key="7">
    <source>
        <dbReference type="Proteomes" id="UP000324324"/>
    </source>
</evidence>